<dbReference type="FunFam" id="3.40.50.10190:FF:000054">
    <property type="entry name" value="DNA ligase"/>
    <property type="match status" value="1"/>
</dbReference>
<dbReference type="PROSITE" id="PS50172">
    <property type="entry name" value="BRCT"/>
    <property type="match status" value="1"/>
</dbReference>
<keyword evidence="10 13" id="KW-0234">DNA repair</keyword>
<gene>
    <name evidence="13 15" type="primary">ligA</name>
    <name evidence="15" type="ORF">CGLAU_05470</name>
</gene>
<dbReference type="Gene3D" id="6.20.10.30">
    <property type="match status" value="1"/>
</dbReference>
<evidence type="ECO:0000256" key="5">
    <source>
        <dbReference type="ARBA" id="ARBA00022723"/>
    </source>
</evidence>
<reference evidence="15 16" key="1">
    <citation type="submission" date="2016-12" db="EMBL/GenBank/DDBJ databases">
        <authorList>
            <person name="Song W.-J."/>
            <person name="Kurnit D.M."/>
        </authorList>
    </citation>
    <scope>NUCLEOTIDE SEQUENCE [LARGE SCALE GENOMIC DNA]</scope>
    <source>
        <strain evidence="15 16">DSM 30827</strain>
    </source>
</reference>
<keyword evidence="8 13" id="KW-0460">Magnesium</keyword>
<dbReference type="FunFam" id="2.40.50.140:FF:000012">
    <property type="entry name" value="DNA ligase"/>
    <property type="match status" value="1"/>
</dbReference>
<evidence type="ECO:0000256" key="4">
    <source>
        <dbReference type="ARBA" id="ARBA00022705"/>
    </source>
</evidence>
<dbReference type="GO" id="GO:0006260">
    <property type="term" value="P:DNA replication"/>
    <property type="evidence" value="ECO:0007669"/>
    <property type="project" value="UniProtKB-KW"/>
</dbReference>
<evidence type="ECO:0000259" key="14">
    <source>
        <dbReference type="PROSITE" id="PS50172"/>
    </source>
</evidence>
<feature type="domain" description="BRCT" evidence="14">
    <location>
        <begin position="594"/>
        <end position="671"/>
    </location>
</feature>
<dbReference type="Gene3D" id="3.40.50.10190">
    <property type="entry name" value="BRCT domain"/>
    <property type="match status" value="1"/>
</dbReference>
<dbReference type="Pfam" id="PF03120">
    <property type="entry name" value="OB_DNA_ligase"/>
    <property type="match status" value="1"/>
</dbReference>
<feature type="binding site" evidence="13">
    <location>
        <position position="112"/>
    </location>
    <ligand>
        <name>NAD(+)</name>
        <dbReference type="ChEBI" id="CHEBI:57540"/>
    </ligand>
</feature>
<keyword evidence="6 13" id="KW-0227">DNA damage</keyword>
<feature type="binding site" evidence="13">
    <location>
        <begin position="38"/>
        <end position="42"/>
    </location>
    <ligand>
        <name>NAD(+)</name>
        <dbReference type="ChEBI" id="CHEBI:57540"/>
    </ligand>
</feature>
<evidence type="ECO:0000256" key="10">
    <source>
        <dbReference type="ARBA" id="ARBA00023204"/>
    </source>
</evidence>
<comment type="cofactor">
    <cofactor evidence="13">
        <name>Mg(2+)</name>
        <dbReference type="ChEBI" id="CHEBI:18420"/>
    </cofactor>
    <cofactor evidence="13">
        <name>Mn(2+)</name>
        <dbReference type="ChEBI" id="CHEBI:29035"/>
    </cofactor>
</comment>
<dbReference type="HAMAP" id="MF_01588">
    <property type="entry name" value="DNA_ligase_A"/>
    <property type="match status" value="1"/>
</dbReference>
<dbReference type="OrthoDB" id="9759736at2"/>
<keyword evidence="13" id="KW-0464">Manganese</keyword>
<feature type="binding site" evidence="13">
    <location>
        <position position="405"/>
    </location>
    <ligand>
        <name>Zn(2+)</name>
        <dbReference type="ChEBI" id="CHEBI:29105"/>
    </ligand>
</feature>
<evidence type="ECO:0000256" key="2">
    <source>
        <dbReference type="ARBA" id="ARBA00013308"/>
    </source>
</evidence>
<keyword evidence="5 13" id="KW-0479">Metal-binding</keyword>
<dbReference type="InterPro" id="IPR001679">
    <property type="entry name" value="DNA_ligase"/>
</dbReference>
<evidence type="ECO:0000256" key="11">
    <source>
        <dbReference type="ARBA" id="ARBA00034005"/>
    </source>
</evidence>
<dbReference type="Gene3D" id="1.10.287.610">
    <property type="entry name" value="Helix hairpin bin"/>
    <property type="match status" value="1"/>
</dbReference>
<feature type="binding site" evidence="13">
    <location>
        <position position="430"/>
    </location>
    <ligand>
        <name>Zn(2+)</name>
        <dbReference type="ChEBI" id="CHEBI:29105"/>
    </ligand>
</feature>
<dbReference type="Gene3D" id="2.40.50.140">
    <property type="entry name" value="Nucleic acid-binding proteins"/>
    <property type="match status" value="1"/>
</dbReference>
<dbReference type="Proteomes" id="UP000217209">
    <property type="component" value="Chromosome"/>
</dbReference>
<dbReference type="CDD" id="cd00114">
    <property type="entry name" value="LIGANc"/>
    <property type="match status" value="1"/>
</dbReference>
<evidence type="ECO:0000256" key="12">
    <source>
        <dbReference type="ARBA" id="ARBA00060881"/>
    </source>
</evidence>
<evidence type="ECO:0000313" key="15">
    <source>
        <dbReference type="EMBL" id="AQQ15065.1"/>
    </source>
</evidence>
<dbReference type="InterPro" id="IPR018239">
    <property type="entry name" value="DNA_ligase_AS"/>
</dbReference>
<name>A0A1Q2HW45_9CORY</name>
<accession>A0A1Q2HW45</accession>
<dbReference type="AlphaFoldDB" id="A0A1Q2HW45"/>
<proteinExistence type="inferred from homology"/>
<dbReference type="InterPro" id="IPR001357">
    <property type="entry name" value="BRCT_dom"/>
</dbReference>
<keyword evidence="7 13" id="KW-0862">Zinc</keyword>
<evidence type="ECO:0000256" key="7">
    <source>
        <dbReference type="ARBA" id="ARBA00022833"/>
    </source>
</evidence>
<feature type="binding site" evidence="13">
    <location>
        <position position="311"/>
    </location>
    <ligand>
        <name>NAD(+)</name>
        <dbReference type="ChEBI" id="CHEBI:57540"/>
    </ligand>
</feature>
<dbReference type="SUPFAM" id="SSF56091">
    <property type="entry name" value="DNA ligase/mRNA capping enzyme, catalytic domain"/>
    <property type="match status" value="1"/>
</dbReference>
<keyword evidence="4 13" id="KW-0235">DNA replication</keyword>
<dbReference type="InterPro" id="IPR041663">
    <property type="entry name" value="DisA/LigA_HHH"/>
</dbReference>
<dbReference type="InterPro" id="IPR013839">
    <property type="entry name" value="DNAligase_adenylation"/>
</dbReference>
<dbReference type="Pfam" id="PF12826">
    <property type="entry name" value="HHH_2"/>
    <property type="match status" value="1"/>
</dbReference>
<feature type="binding site" evidence="13">
    <location>
        <position position="408"/>
    </location>
    <ligand>
        <name>Zn(2+)</name>
        <dbReference type="ChEBI" id="CHEBI:29105"/>
    </ligand>
</feature>
<dbReference type="PIRSF" id="PIRSF001604">
    <property type="entry name" value="LigA"/>
    <property type="match status" value="1"/>
</dbReference>
<dbReference type="InterPro" id="IPR004150">
    <property type="entry name" value="NAD_DNA_ligase_OB"/>
</dbReference>
<dbReference type="EMBL" id="CP019688">
    <property type="protein sequence ID" value="AQQ15065.1"/>
    <property type="molecule type" value="Genomic_DNA"/>
</dbReference>
<dbReference type="Gene3D" id="1.10.150.20">
    <property type="entry name" value="5' to 3' exonuclease, C-terminal subdomain"/>
    <property type="match status" value="2"/>
</dbReference>
<evidence type="ECO:0000256" key="9">
    <source>
        <dbReference type="ARBA" id="ARBA00023027"/>
    </source>
</evidence>
<sequence length="682" mass="74986">MTDTAPELQDLHRQWDELAEQVRHHRDLYYNGQPEISDAEFDKIFRELQAFEEAHPEFAVPESPTMEVGAAPTSDAFADVVHLERMLSLDNVFSPEELTEWLEKTPGPYVTELKIDGLSIDLVYENGKLTRAATRGDGRVGEDITANARVIPDIPHELTGDFPSLVEVRGEVFIRPEDFPELNEQRIAEGGKPFANPRNTAAGGLRQKNPEDVKKRKLRMICHGFGAREGFNPQTQFEAYEKLSEWGLPVSEYTKQAEKPEEILGIVEYWGEHRHDAIHEIDGLVIKVDPIATQRQLGNTSRAPRWAVAYKYPPEEVTTKLNDIAVSIGRTGRATPFAVLEPVFVSGSTVSMATLHNQHEVKRKGVLIGDTVVVRKAGEIIPEVLGPVADLRDGTEREFVFPKDCPVCGTELAPAKEGDADWRCPNTRSCPAQLGARLEYIASRGAFDIEALGEKGAQDLIASGVLEDEACLFDLTEEDLQKSQAYTRKDGQINASGKKLLANLEQAKGVELWRVLVGLSIRYVGPTAARALAARFKSMEALVDASVNELADTDGVGQIIAESFKAWFEVDWHREIVRRWADAGVRMEDEAGEEIEQTLEGLTVVATGSLEGFTRDEVKEAIMSRGGKAAGSVSKKTDYVVVGENAGSKAAKAEELGVPMLTEAQFVQMLEGGPSALDGAGE</sequence>
<dbReference type="Pfam" id="PF00533">
    <property type="entry name" value="BRCT"/>
    <property type="match status" value="1"/>
</dbReference>
<dbReference type="EC" id="6.5.1.2" evidence="1 13"/>
<evidence type="ECO:0000256" key="1">
    <source>
        <dbReference type="ARBA" id="ARBA00012722"/>
    </source>
</evidence>
<dbReference type="CDD" id="cd17748">
    <property type="entry name" value="BRCT_DNA_ligase_like"/>
    <property type="match status" value="1"/>
</dbReference>
<comment type="function">
    <text evidence="13">DNA ligase that catalyzes the formation of phosphodiester linkages between 5'-phosphoryl and 3'-hydroxyl groups in double-stranded DNA using NAD as a coenzyme and as the energy source for the reaction. It is essential for DNA replication and repair of damaged DNA.</text>
</comment>
<dbReference type="NCBIfam" id="TIGR00575">
    <property type="entry name" value="dnlj"/>
    <property type="match status" value="1"/>
</dbReference>
<dbReference type="Gene3D" id="3.30.470.30">
    <property type="entry name" value="DNA ligase/mRNA capping enzyme"/>
    <property type="match status" value="1"/>
</dbReference>
<feature type="binding site" evidence="13">
    <location>
        <begin position="88"/>
        <end position="89"/>
    </location>
    <ligand>
        <name>NAD(+)</name>
        <dbReference type="ChEBI" id="CHEBI:57540"/>
    </ligand>
</feature>
<keyword evidence="3 13" id="KW-0436">Ligase</keyword>
<organism evidence="15 16">
    <name type="scientific">Corynebacterium glaucum</name>
    <dbReference type="NCBI Taxonomy" id="187491"/>
    <lineage>
        <taxon>Bacteria</taxon>
        <taxon>Bacillati</taxon>
        <taxon>Actinomycetota</taxon>
        <taxon>Actinomycetes</taxon>
        <taxon>Mycobacteriales</taxon>
        <taxon>Corynebacteriaceae</taxon>
        <taxon>Corynebacterium</taxon>
    </lineage>
</organism>
<dbReference type="Pfam" id="PF01653">
    <property type="entry name" value="DNA_ligase_aden"/>
    <property type="match status" value="1"/>
</dbReference>
<comment type="catalytic activity">
    <reaction evidence="11 13">
        <text>NAD(+) + (deoxyribonucleotide)n-3'-hydroxyl + 5'-phospho-(deoxyribonucleotide)m = (deoxyribonucleotide)n+m + AMP + beta-nicotinamide D-nucleotide.</text>
        <dbReference type="EC" id="6.5.1.2"/>
    </reaction>
</comment>
<dbReference type="NCBIfam" id="NF005932">
    <property type="entry name" value="PRK07956.1"/>
    <property type="match status" value="1"/>
</dbReference>
<dbReference type="InterPro" id="IPR010994">
    <property type="entry name" value="RuvA_2-like"/>
</dbReference>
<feature type="binding site" evidence="13">
    <location>
        <position position="287"/>
    </location>
    <ligand>
        <name>NAD(+)</name>
        <dbReference type="ChEBI" id="CHEBI:57540"/>
    </ligand>
</feature>
<dbReference type="PANTHER" id="PTHR23389">
    <property type="entry name" value="CHROMOSOME TRANSMISSION FIDELITY FACTOR 18"/>
    <property type="match status" value="1"/>
</dbReference>
<evidence type="ECO:0000313" key="16">
    <source>
        <dbReference type="Proteomes" id="UP000217209"/>
    </source>
</evidence>
<dbReference type="InterPro" id="IPR036420">
    <property type="entry name" value="BRCT_dom_sf"/>
</dbReference>
<dbReference type="InterPro" id="IPR004149">
    <property type="entry name" value="Znf_DNAligase_C4"/>
</dbReference>
<dbReference type="GO" id="GO:0046872">
    <property type="term" value="F:metal ion binding"/>
    <property type="evidence" value="ECO:0007669"/>
    <property type="project" value="UniProtKB-KW"/>
</dbReference>
<evidence type="ECO:0000256" key="8">
    <source>
        <dbReference type="ARBA" id="ARBA00022842"/>
    </source>
</evidence>
<dbReference type="SMART" id="SM00292">
    <property type="entry name" value="BRCT"/>
    <property type="match status" value="1"/>
</dbReference>
<dbReference type="SMART" id="SM00532">
    <property type="entry name" value="LIGANc"/>
    <property type="match status" value="1"/>
</dbReference>
<dbReference type="InterPro" id="IPR012340">
    <property type="entry name" value="NA-bd_OB-fold"/>
</dbReference>
<dbReference type="Pfam" id="PF03119">
    <property type="entry name" value="DNA_ligase_ZBD"/>
    <property type="match status" value="1"/>
</dbReference>
<dbReference type="PROSITE" id="PS01055">
    <property type="entry name" value="DNA_LIGASE_N1"/>
    <property type="match status" value="1"/>
</dbReference>
<dbReference type="GO" id="GO:0006281">
    <property type="term" value="P:DNA repair"/>
    <property type="evidence" value="ECO:0007669"/>
    <property type="project" value="UniProtKB-KW"/>
</dbReference>
<comment type="similarity">
    <text evidence="12 13">Belongs to the NAD-dependent DNA ligase family. LigA subfamily.</text>
</comment>
<evidence type="ECO:0000256" key="6">
    <source>
        <dbReference type="ARBA" id="ARBA00022763"/>
    </source>
</evidence>
<keyword evidence="16" id="KW-1185">Reference proteome</keyword>
<dbReference type="KEGG" id="cgv:CGLAU_05470"/>
<dbReference type="PANTHER" id="PTHR23389:SF9">
    <property type="entry name" value="DNA LIGASE"/>
    <property type="match status" value="1"/>
</dbReference>
<dbReference type="SUPFAM" id="SSF52113">
    <property type="entry name" value="BRCT domain"/>
    <property type="match status" value="1"/>
</dbReference>
<dbReference type="RefSeq" id="WP_095659803.1">
    <property type="nucleotide sequence ID" value="NZ_CP019688.1"/>
</dbReference>
<dbReference type="GO" id="GO:0003911">
    <property type="term" value="F:DNA ligase (NAD+) activity"/>
    <property type="evidence" value="ECO:0007669"/>
    <property type="project" value="UniProtKB-UniRule"/>
</dbReference>
<evidence type="ECO:0000256" key="3">
    <source>
        <dbReference type="ARBA" id="ARBA00022598"/>
    </source>
</evidence>
<feature type="binding site" evidence="13">
    <location>
        <position position="424"/>
    </location>
    <ligand>
        <name>Zn(2+)</name>
        <dbReference type="ChEBI" id="CHEBI:29105"/>
    </ligand>
</feature>
<keyword evidence="9 13" id="KW-0520">NAD</keyword>
<dbReference type="SUPFAM" id="SSF50249">
    <property type="entry name" value="Nucleic acid-binding proteins"/>
    <property type="match status" value="1"/>
</dbReference>
<dbReference type="GO" id="GO:0005829">
    <property type="term" value="C:cytosol"/>
    <property type="evidence" value="ECO:0007669"/>
    <property type="project" value="TreeGrafter"/>
</dbReference>
<feature type="active site" description="N6-AMP-lysine intermediate" evidence="13">
    <location>
        <position position="114"/>
    </location>
</feature>
<evidence type="ECO:0000256" key="13">
    <source>
        <dbReference type="HAMAP-Rule" id="MF_01588"/>
    </source>
</evidence>
<dbReference type="InterPro" id="IPR013840">
    <property type="entry name" value="DNAligase_N"/>
</dbReference>
<feature type="binding site" evidence="13">
    <location>
        <position position="135"/>
    </location>
    <ligand>
        <name>NAD(+)</name>
        <dbReference type="ChEBI" id="CHEBI:57540"/>
    </ligand>
</feature>
<feature type="binding site" evidence="13">
    <location>
        <position position="171"/>
    </location>
    <ligand>
        <name>NAD(+)</name>
        <dbReference type="ChEBI" id="CHEBI:57540"/>
    </ligand>
</feature>
<dbReference type="SUPFAM" id="SSF47781">
    <property type="entry name" value="RuvA domain 2-like"/>
    <property type="match status" value="1"/>
</dbReference>
<protein>
    <recommendedName>
        <fullName evidence="2 13">DNA ligase</fullName>
        <ecNumber evidence="1 13">6.5.1.2</ecNumber>
    </recommendedName>
    <alternativeName>
        <fullName evidence="13">Polydeoxyribonucleotide synthase [NAD(+)]</fullName>
    </alternativeName>
</protein>